<evidence type="ECO:0000313" key="2">
    <source>
        <dbReference type="EMBL" id="MDN4480547.1"/>
    </source>
</evidence>
<feature type="transmembrane region" description="Helical" evidence="1">
    <location>
        <begin position="50"/>
        <end position="70"/>
    </location>
</feature>
<keyword evidence="1" id="KW-0472">Membrane</keyword>
<evidence type="ECO:0000256" key="1">
    <source>
        <dbReference type="SAM" id="Phobius"/>
    </source>
</evidence>
<sequence>MFVYLPRAGVDKWGALRRLVAVLTVGLATILGGFVGFIDPAIGRPTPWTQTVLPVLAILVLALLLVVVAVRLRSLRLMPLLILTIDAQGESVLRTSLISKVVALTPARRGRLKVVLRELVLPHRTLRGSVRDVYHFQLTLDNGEGSPLTIAIANYTREYDWNAWLERVFERIGVPADIEVVRAPS</sequence>
<dbReference type="Proteomes" id="UP001172708">
    <property type="component" value="Unassembled WGS sequence"/>
</dbReference>
<keyword evidence="1" id="KW-1133">Transmembrane helix</keyword>
<comment type="caution">
    <text evidence="2">The sequence shown here is derived from an EMBL/GenBank/DDBJ whole genome shotgun (WGS) entry which is preliminary data.</text>
</comment>
<dbReference type="EMBL" id="JAUHQA010000001">
    <property type="protein sequence ID" value="MDN4480547.1"/>
    <property type="molecule type" value="Genomic_DNA"/>
</dbReference>
<protein>
    <submittedName>
        <fullName evidence="2">Uncharacterized protein</fullName>
    </submittedName>
</protein>
<keyword evidence="3" id="KW-1185">Reference proteome</keyword>
<proteinExistence type="predicted"/>
<name>A0ABT8GGK3_9MICO</name>
<evidence type="ECO:0000313" key="3">
    <source>
        <dbReference type="Proteomes" id="UP001172708"/>
    </source>
</evidence>
<organism evidence="2 3">
    <name type="scientific">Demequina muriae</name>
    <dbReference type="NCBI Taxonomy" id="3051664"/>
    <lineage>
        <taxon>Bacteria</taxon>
        <taxon>Bacillati</taxon>
        <taxon>Actinomycetota</taxon>
        <taxon>Actinomycetes</taxon>
        <taxon>Micrococcales</taxon>
        <taxon>Demequinaceae</taxon>
        <taxon>Demequina</taxon>
    </lineage>
</organism>
<gene>
    <name evidence="2" type="ORF">QQX02_06390</name>
</gene>
<dbReference type="RefSeq" id="WP_301141966.1">
    <property type="nucleotide sequence ID" value="NZ_JAUHQA010000001.1"/>
</dbReference>
<accession>A0ABT8GGK3</accession>
<reference evidence="2" key="1">
    <citation type="submission" date="2023-06" db="EMBL/GenBank/DDBJ databases">
        <title>Egi l300058.</title>
        <authorList>
            <person name="Gao L."/>
            <person name="Fang B.-Z."/>
            <person name="Li W.-J."/>
        </authorList>
    </citation>
    <scope>NUCLEOTIDE SEQUENCE</scope>
    <source>
        <strain evidence="2">EGI L300058</strain>
    </source>
</reference>
<feature type="transmembrane region" description="Helical" evidence="1">
    <location>
        <begin position="20"/>
        <end position="38"/>
    </location>
</feature>
<keyword evidence="1" id="KW-0812">Transmembrane</keyword>